<gene>
    <name evidence="1" type="ORF">TSAR_008258</name>
</gene>
<sequence>MTPSEYRERQLANLSTNYEPPHLNTTTTYRKLKEEAVNDLLGYSQYKKQSITNSHFLNYCNVKKLDLEPFNIYYWSERQVEFWNSIQHKRLPLSFDATGSLVKKYSFYKDLDKSKLDVAHLLNTVRHWDCFDKIDPSIIDFYLRSVGYLTQVETLESFLDIVESTYEQQLNKFNADASFLESDEINENNKKKESKKGADNSLILFINNLFGKVVELCPQKFTKPFKTLCYTFPSWTYVMRNLFESPNIVATSTRSETFFKWRKAVITNPIIAQKFLLKEKTKTDGLINFGFTKLTSTDISKKKSIFNEVYELDIDLEKLQISNEINIGENSENMLMLQKSPVDDGLEFHSTQITNDIEEINYFRDQNMLQVSDTIDDDLETYELPIL</sequence>
<keyword evidence="2" id="KW-1185">Reference proteome</keyword>
<protein>
    <submittedName>
        <fullName evidence="1">Uncharacterized protein</fullName>
    </submittedName>
</protein>
<organism evidence="1 2">
    <name type="scientific">Trichomalopsis sarcophagae</name>
    <dbReference type="NCBI Taxonomy" id="543379"/>
    <lineage>
        <taxon>Eukaryota</taxon>
        <taxon>Metazoa</taxon>
        <taxon>Ecdysozoa</taxon>
        <taxon>Arthropoda</taxon>
        <taxon>Hexapoda</taxon>
        <taxon>Insecta</taxon>
        <taxon>Pterygota</taxon>
        <taxon>Neoptera</taxon>
        <taxon>Endopterygota</taxon>
        <taxon>Hymenoptera</taxon>
        <taxon>Apocrita</taxon>
        <taxon>Proctotrupomorpha</taxon>
        <taxon>Chalcidoidea</taxon>
        <taxon>Pteromalidae</taxon>
        <taxon>Pteromalinae</taxon>
        <taxon>Trichomalopsis</taxon>
    </lineage>
</organism>
<evidence type="ECO:0000313" key="2">
    <source>
        <dbReference type="Proteomes" id="UP000215335"/>
    </source>
</evidence>
<evidence type="ECO:0000313" key="1">
    <source>
        <dbReference type="EMBL" id="OXU21575.1"/>
    </source>
</evidence>
<accession>A0A232ET90</accession>
<comment type="caution">
    <text evidence="1">The sequence shown here is derived from an EMBL/GenBank/DDBJ whole genome shotgun (WGS) entry which is preliminary data.</text>
</comment>
<dbReference type="EMBL" id="NNAY01002304">
    <property type="protein sequence ID" value="OXU21575.1"/>
    <property type="molecule type" value="Genomic_DNA"/>
</dbReference>
<proteinExistence type="predicted"/>
<reference evidence="1 2" key="1">
    <citation type="journal article" date="2017" name="Curr. Biol.">
        <title>The Evolution of Venom by Co-option of Single-Copy Genes.</title>
        <authorList>
            <person name="Martinson E.O."/>
            <person name="Mrinalini"/>
            <person name="Kelkar Y.D."/>
            <person name="Chang C.H."/>
            <person name="Werren J.H."/>
        </authorList>
    </citation>
    <scope>NUCLEOTIDE SEQUENCE [LARGE SCALE GENOMIC DNA]</scope>
    <source>
        <strain evidence="1 2">Alberta</strain>
        <tissue evidence="1">Whole body</tissue>
    </source>
</reference>
<name>A0A232ET90_9HYME</name>
<dbReference type="Proteomes" id="UP000215335">
    <property type="component" value="Unassembled WGS sequence"/>
</dbReference>
<dbReference type="AlphaFoldDB" id="A0A232ET90"/>